<dbReference type="PANTHER" id="PTHR39624:SF2">
    <property type="entry name" value="OSMC-LIKE PROTEIN"/>
    <property type="match status" value="1"/>
</dbReference>
<proteinExistence type="predicted"/>
<dbReference type="Gene3D" id="3.30.300.20">
    <property type="match status" value="1"/>
</dbReference>
<protein>
    <submittedName>
        <fullName evidence="1">OsmC family peroxiredoxin</fullName>
    </submittedName>
</protein>
<name>A0A494YBA6_9BURK</name>
<evidence type="ECO:0000313" key="1">
    <source>
        <dbReference type="EMBL" id="RKP57560.1"/>
    </source>
</evidence>
<dbReference type="SUPFAM" id="SSF82784">
    <property type="entry name" value="OsmC-like"/>
    <property type="match status" value="1"/>
</dbReference>
<sequence length="134" mass="14453">MEVTQVSATLEGPNYRVLLDDGHHTWLGDEPEAVGGGDRGPTPFALLLSSLGTCTAITVKMYAERKGWPLHRIEVKLAFSSDANGSTIDREVAVFGALDDSQRERLLQIANACPVHKVLSKPIEIRTTAADVAV</sequence>
<organism evidence="1 2">
    <name type="scientific">Pararobbsia silviterrae</name>
    <dbReference type="NCBI Taxonomy" id="1792498"/>
    <lineage>
        <taxon>Bacteria</taxon>
        <taxon>Pseudomonadati</taxon>
        <taxon>Pseudomonadota</taxon>
        <taxon>Betaproteobacteria</taxon>
        <taxon>Burkholderiales</taxon>
        <taxon>Burkholderiaceae</taxon>
        <taxon>Pararobbsia</taxon>
    </lineage>
</organism>
<dbReference type="Pfam" id="PF02566">
    <property type="entry name" value="OsmC"/>
    <property type="match status" value="1"/>
</dbReference>
<dbReference type="AlphaFoldDB" id="A0A494YBA6"/>
<accession>A0A494YBA6</accession>
<dbReference type="InterPro" id="IPR003718">
    <property type="entry name" value="OsmC/Ohr_fam"/>
</dbReference>
<comment type="caution">
    <text evidence="1">The sequence shown here is derived from an EMBL/GenBank/DDBJ whole genome shotgun (WGS) entry which is preliminary data.</text>
</comment>
<dbReference type="EMBL" id="RBZU01000002">
    <property type="protein sequence ID" value="RKP57560.1"/>
    <property type="molecule type" value="Genomic_DNA"/>
</dbReference>
<dbReference type="PANTHER" id="PTHR39624">
    <property type="entry name" value="PROTEIN INVOLVED IN RIMO-MEDIATED BETA-METHYLTHIOLATION OF RIBOSOMAL PROTEIN S12 YCAO"/>
    <property type="match status" value="1"/>
</dbReference>
<evidence type="ECO:0000313" key="2">
    <source>
        <dbReference type="Proteomes" id="UP000270342"/>
    </source>
</evidence>
<dbReference type="Proteomes" id="UP000270342">
    <property type="component" value="Unassembled WGS sequence"/>
</dbReference>
<dbReference type="OrthoDB" id="9789573at2"/>
<dbReference type="InterPro" id="IPR036102">
    <property type="entry name" value="OsmC/Ohrsf"/>
</dbReference>
<dbReference type="RefSeq" id="WP_121084649.1">
    <property type="nucleotide sequence ID" value="NZ_RBZU01000002.1"/>
</dbReference>
<reference evidence="1 2" key="1">
    <citation type="submission" date="2018-10" db="EMBL/GenBank/DDBJ databases">
        <title>Robbsia sp. DHC34, isolated from soil.</title>
        <authorList>
            <person name="Gao Z.-H."/>
            <person name="Qiu L.-H."/>
        </authorList>
    </citation>
    <scope>NUCLEOTIDE SEQUENCE [LARGE SCALE GENOMIC DNA]</scope>
    <source>
        <strain evidence="1 2">DHC34</strain>
    </source>
</reference>
<dbReference type="InterPro" id="IPR015946">
    <property type="entry name" value="KH_dom-like_a/b"/>
</dbReference>
<gene>
    <name evidence="1" type="ORF">D7S86_06270</name>
</gene>
<keyword evidence="2" id="KW-1185">Reference proteome</keyword>